<keyword evidence="3" id="KW-1185">Reference proteome</keyword>
<evidence type="ECO:0008006" key="4">
    <source>
        <dbReference type="Google" id="ProtNLM"/>
    </source>
</evidence>
<sequence>MRKMITVLTTLVLLLFGAASAFAVSPGTSTSSSIVNDPAFGITATYTGKDANGNHHVQLSWDNRGSNVNSYTVYRYPTLYPWGGEVAAGCSNLTTTSCEHVSAAYGQYGYVVRAYYQDGSIVQSKPAIVSIHKYSGPPATPIIYATEPVNGSFTVGFNIASGNNADRWELKENGQGVLLSPNYTGSLIENGQQPQHASNHFYNKPPGTYVYQVKLVNSYGTSLSSTITVVVP</sequence>
<evidence type="ECO:0000313" key="3">
    <source>
        <dbReference type="Proteomes" id="UP000318102"/>
    </source>
</evidence>
<feature type="signal peptide" evidence="1">
    <location>
        <begin position="1"/>
        <end position="23"/>
    </location>
</feature>
<dbReference type="Proteomes" id="UP000318102">
    <property type="component" value="Unassembled WGS sequence"/>
</dbReference>
<dbReference type="InterPro" id="IPR036116">
    <property type="entry name" value="FN3_sf"/>
</dbReference>
<protein>
    <recommendedName>
        <fullName evidence="4">PKD domain-containing protein</fullName>
    </recommendedName>
</protein>
<keyword evidence="1" id="KW-0732">Signal</keyword>
<dbReference type="InterPro" id="IPR013783">
    <property type="entry name" value="Ig-like_fold"/>
</dbReference>
<dbReference type="SUPFAM" id="SSF49265">
    <property type="entry name" value="Fibronectin type III"/>
    <property type="match status" value="1"/>
</dbReference>
<name>A0A559IH19_9BACL</name>
<dbReference type="SUPFAM" id="SSF81296">
    <property type="entry name" value="E set domains"/>
    <property type="match status" value="1"/>
</dbReference>
<gene>
    <name evidence="2" type="ORF">FPZ44_23220</name>
</gene>
<dbReference type="AlphaFoldDB" id="A0A559IH19"/>
<dbReference type="Gene3D" id="2.60.40.10">
    <property type="entry name" value="Immunoglobulins"/>
    <property type="match status" value="2"/>
</dbReference>
<dbReference type="EMBL" id="VNJK01000005">
    <property type="protein sequence ID" value="TVX86830.1"/>
    <property type="molecule type" value="Genomic_DNA"/>
</dbReference>
<evidence type="ECO:0000313" key="2">
    <source>
        <dbReference type="EMBL" id="TVX86830.1"/>
    </source>
</evidence>
<organism evidence="2 3">
    <name type="scientific">Paenibacillus agilis</name>
    <dbReference type="NCBI Taxonomy" id="3020863"/>
    <lineage>
        <taxon>Bacteria</taxon>
        <taxon>Bacillati</taxon>
        <taxon>Bacillota</taxon>
        <taxon>Bacilli</taxon>
        <taxon>Bacillales</taxon>
        <taxon>Paenibacillaceae</taxon>
        <taxon>Paenibacillus</taxon>
    </lineage>
</organism>
<reference evidence="2 3" key="1">
    <citation type="submission" date="2019-07" db="EMBL/GenBank/DDBJ databases">
        <authorList>
            <person name="Kim J."/>
        </authorList>
    </citation>
    <scope>NUCLEOTIDE SEQUENCE [LARGE SCALE GENOMIC DNA]</scope>
    <source>
        <strain evidence="2 3">N4</strain>
    </source>
</reference>
<dbReference type="InterPro" id="IPR014756">
    <property type="entry name" value="Ig_E-set"/>
</dbReference>
<dbReference type="RefSeq" id="WP_144994459.1">
    <property type="nucleotide sequence ID" value="NZ_VNJK01000005.1"/>
</dbReference>
<dbReference type="OrthoDB" id="9802318at2"/>
<proteinExistence type="predicted"/>
<accession>A0A559IH19</accession>
<feature type="chain" id="PRO_5021899774" description="PKD domain-containing protein" evidence="1">
    <location>
        <begin position="24"/>
        <end position="232"/>
    </location>
</feature>
<evidence type="ECO:0000256" key="1">
    <source>
        <dbReference type="SAM" id="SignalP"/>
    </source>
</evidence>
<comment type="caution">
    <text evidence="2">The sequence shown here is derived from an EMBL/GenBank/DDBJ whole genome shotgun (WGS) entry which is preliminary data.</text>
</comment>